<evidence type="ECO:0008006" key="3">
    <source>
        <dbReference type="Google" id="ProtNLM"/>
    </source>
</evidence>
<sequence length="328" mass="35819">MSQSFDESVLIEIAYLICGDDSPLLYRKGYEIAEFLRRAKWEDVPDPDGTSRHQWTLELLRERQEEGEGDALKAVLRLADQREYVGQPREYKATVARLDEVLALEGWRISYAEGQPVLVPVEADAGESVRMPRVELQVSVSQVISDPALAAAVQTRLDEAHTCYEHGAYTAAVIMLGSLLEGVLVHVAQVRATARTLRKRPEDMGLKELVDLAHDNGWIEHDAKLASELVRHYRNLVHPTAERRTGHGPNRDTVNMCWPVVNAALNDLAATASAAPARPAPSAPAISATNRPTPATVARPRRPSGPANGRASRSRSGAGPAQPTTNPG</sequence>
<evidence type="ECO:0000313" key="2">
    <source>
        <dbReference type="EMBL" id="BFP47088.1"/>
    </source>
</evidence>
<dbReference type="RefSeq" id="WP_407989471.1">
    <property type="nucleotide sequence ID" value="NZ_AP035881.2"/>
</dbReference>
<proteinExistence type="predicted"/>
<dbReference type="EMBL" id="AP035881">
    <property type="protein sequence ID" value="BFP47088.1"/>
    <property type="molecule type" value="Genomic_DNA"/>
</dbReference>
<accession>A0AB33K5B0</accession>
<dbReference type="AlphaFoldDB" id="A0AB33K5B0"/>
<feature type="region of interest" description="Disordered" evidence="1">
    <location>
        <begin position="276"/>
        <end position="328"/>
    </location>
</feature>
<reference evidence="2" key="1">
    <citation type="submission" date="2024-07" db="EMBL/GenBank/DDBJ databases">
        <title>Complete genome sequences of cellulolytic bacteria, Kitasatospora sp. CMC57 and Streptomyces sp. CMC78, isolated from Japanese agricultural soil.</title>
        <authorList>
            <person name="Hashimoto T."/>
            <person name="Ito M."/>
            <person name="Iwamoto M."/>
            <person name="Fukahori D."/>
            <person name="Shoda T."/>
            <person name="Sakoda M."/>
            <person name="Morohoshi T."/>
            <person name="Mitsuboshi M."/>
            <person name="Nishizawa T."/>
        </authorList>
    </citation>
    <scope>NUCLEOTIDE SEQUENCE</scope>
    <source>
        <strain evidence="2">CMC57</strain>
    </source>
</reference>
<protein>
    <recommendedName>
        <fullName evidence="3">DUF4145 domain-containing protein</fullName>
    </recommendedName>
</protein>
<feature type="compositionally biased region" description="Low complexity" evidence="1">
    <location>
        <begin position="283"/>
        <end position="298"/>
    </location>
</feature>
<gene>
    <name evidence="2" type="ORF">KCMC57_34560</name>
</gene>
<name>A0AB33K5B0_9ACTN</name>
<organism evidence="2">
    <name type="scientific">Kitasatospora sp. CMC57</name>
    <dbReference type="NCBI Taxonomy" id="3231513"/>
    <lineage>
        <taxon>Bacteria</taxon>
        <taxon>Bacillati</taxon>
        <taxon>Actinomycetota</taxon>
        <taxon>Actinomycetes</taxon>
        <taxon>Kitasatosporales</taxon>
        <taxon>Streptomycetaceae</taxon>
        <taxon>Kitasatospora</taxon>
    </lineage>
</organism>
<evidence type="ECO:0000256" key="1">
    <source>
        <dbReference type="SAM" id="MobiDB-lite"/>
    </source>
</evidence>